<feature type="region of interest" description="Disordered" evidence="1">
    <location>
        <begin position="1"/>
        <end position="161"/>
    </location>
</feature>
<evidence type="ECO:0000313" key="2">
    <source>
        <dbReference type="EMBL" id="EGE81336.2"/>
    </source>
</evidence>
<sequence>MAGPSMQDPAQAPERSEANATAALASSAIGSEPMRRVRRKKGVRGGAISTGGPRGGAWVDRPDDCDVTAHRRGERESKPGTDDARPERARPCPDGEGARPQRGKRGAAGAKRPAQRKPKLYSSGGTHTKKCMGPDQMGPNVKFMVPPASLGRTPHLRGQLT</sequence>
<name>F2TDM3_AJEDA</name>
<dbReference type="AlphaFoldDB" id="F2TDM3"/>
<protein>
    <submittedName>
        <fullName evidence="2">Uncharacterized protein</fullName>
    </submittedName>
</protein>
<dbReference type="HOGENOM" id="CLU_1660234_0_0_1"/>
<dbReference type="EMBL" id="GG749425">
    <property type="protein sequence ID" value="EGE81336.2"/>
    <property type="molecule type" value="Genomic_DNA"/>
</dbReference>
<organism evidence="2">
    <name type="scientific">Ajellomyces dermatitidis (strain ATCC 18188 / CBS 674.68)</name>
    <name type="common">Blastomyces dermatitidis</name>
    <dbReference type="NCBI Taxonomy" id="653446"/>
    <lineage>
        <taxon>Eukaryota</taxon>
        <taxon>Fungi</taxon>
        <taxon>Dikarya</taxon>
        <taxon>Ascomycota</taxon>
        <taxon>Pezizomycotina</taxon>
        <taxon>Eurotiomycetes</taxon>
        <taxon>Eurotiomycetidae</taxon>
        <taxon>Onygenales</taxon>
        <taxon>Ajellomycetaceae</taxon>
        <taxon>Blastomyces</taxon>
    </lineage>
</organism>
<feature type="compositionally biased region" description="Gly residues" evidence="1">
    <location>
        <begin position="44"/>
        <end position="55"/>
    </location>
</feature>
<evidence type="ECO:0000256" key="1">
    <source>
        <dbReference type="SAM" id="MobiDB-lite"/>
    </source>
</evidence>
<feature type="compositionally biased region" description="Basic and acidic residues" evidence="1">
    <location>
        <begin position="60"/>
        <end position="99"/>
    </location>
</feature>
<reference evidence="2" key="1">
    <citation type="submission" date="2010-03" db="EMBL/GenBank/DDBJ databases">
        <title>Annotation of Blastomyces dermatitidis strain ATCC 18188.</title>
        <authorList>
            <consortium name="The Broad Institute Genome Sequencing Platform"/>
            <consortium name="Broad Institute Genome Sequencing Center for Infectious Disease."/>
            <person name="Cuomo C."/>
            <person name="Klein B."/>
            <person name="Sullivan T."/>
            <person name="Heitman J."/>
            <person name="Young S."/>
            <person name="Zeng Q."/>
            <person name="Gargeya S."/>
            <person name="Alvarado L."/>
            <person name="Berlin A.M."/>
            <person name="Chapman S.B."/>
            <person name="Chen Z."/>
            <person name="Freedman E."/>
            <person name="Gellesch M."/>
            <person name="Goldberg J."/>
            <person name="Griggs A."/>
            <person name="Gujja S."/>
            <person name="Heilman E."/>
            <person name="Heiman D."/>
            <person name="Howarth C."/>
            <person name="Mehta T."/>
            <person name="Neiman D."/>
            <person name="Pearson M."/>
            <person name="Roberts A."/>
            <person name="Saif S."/>
            <person name="Shea T."/>
            <person name="Shenoy N."/>
            <person name="Sisk P."/>
            <person name="Stolte C."/>
            <person name="Sykes S."/>
            <person name="White J."/>
            <person name="Yandava C."/>
            <person name="Haas B."/>
            <person name="Nusbaum C."/>
            <person name="Birren B."/>
        </authorList>
    </citation>
    <scope>NUCLEOTIDE SEQUENCE [LARGE SCALE GENOMIC DNA]</scope>
    <source>
        <strain evidence="2">ATCC 18188</strain>
    </source>
</reference>
<gene>
    <name evidence="2" type="ORF">BDDG_04278</name>
</gene>
<feature type="compositionally biased region" description="Low complexity" evidence="1">
    <location>
        <begin position="18"/>
        <end position="31"/>
    </location>
</feature>
<accession>F2TDM3</accession>
<proteinExistence type="predicted"/>
<dbReference type="Proteomes" id="UP000007802">
    <property type="component" value="Unassembled WGS sequence"/>
</dbReference>